<dbReference type="CDD" id="cd01219">
    <property type="entry name" value="PH1_FGD1"/>
    <property type="match status" value="1"/>
</dbReference>
<dbReference type="FunFam" id="1.20.900.10:FF:000013">
    <property type="entry name" value="FYVE, RhoGEF and PH domain-containing protein 4"/>
    <property type="match status" value="1"/>
</dbReference>
<reference evidence="13" key="1">
    <citation type="journal article" date="2016" name="Nat. Commun.">
        <title>The channel catfish genome sequence provides insights into the evolution of scale formation in teleosts.</title>
        <authorList>
            <person name="Liu Z."/>
            <person name="Liu S."/>
            <person name="Yao J."/>
            <person name="Bao L."/>
            <person name="Zhang J."/>
            <person name="Li Y."/>
            <person name="Jiang C."/>
            <person name="Sun L."/>
            <person name="Wang R."/>
            <person name="Zhang Y."/>
            <person name="Zhou T."/>
            <person name="Zeng Q."/>
            <person name="Fu Q."/>
            <person name="Gao S."/>
            <person name="Li N."/>
            <person name="Koren S."/>
            <person name="Jiang Y."/>
            <person name="Zimin A."/>
            <person name="Xu P."/>
            <person name="Phillippy A.M."/>
            <person name="Geng X."/>
            <person name="Song L."/>
            <person name="Sun F."/>
            <person name="Li C."/>
            <person name="Wang X."/>
            <person name="Chen A."/>
            <person name="Jin Y."/>
            <person name="Yuan Z."/>
            <person name="Yang Y."/>
            <person name="Tan S."/>
            <person name="Peatman E."/>
            <person name="Lu J."/>
            <person name="Qin Z."/>
            <person name="Dunham R."/>
            <person name="Li Z."/>
            <person name="Sonstegard T."/>
            <person name="Feng J."/>
            <person name="Danzmann R.G."/>
            <person name="Schroeder S."/>
            <person name="Scheffler B."/>
            <person name="Duke M.V."/>
            <person name="Ballard L."/>
            <person name="Kucuktas H."/>
            <person name="Kaltenboeck L."/>
            <person name="Liu H."/>
            <person name="Armbruster J."/>
            <person name="Xie Y."/>
            <person name="Kirby M.L."/>
            <person name="Tian Y."/>
            <person name="Flanagan M.E."/>
            <person name="Mu W."/>
            <person name="Waldbieser G.C."/>
        </authorList>
    </citation>
    <scope>NUCLEOTIDE SEQUENCE [LARGE SCALE GENOMIC DNA]</scope>
    <source>
        <strain evidence="13">SDA103</strain>
    </source>
</reference>
<feature type="domain" description="DH" evidence="12">
    <location>
        <begin position="419"/>
        <end position="607"/>
    </location>
</feature>
<feature type="compositionally biased region" description="Polar residues" evidence="10">
    <location>
        <begin position="96"/>
        <end position="105"/>
    </location>
</feature>
<dbReference type="GO" id="GO:0008270">
    <property type="term" value="F:zinc ion binding"/>
    <property type="evidence" value="ECO:0007669"/>
    <property type="project" value="UniProtKB-KW"/>
</dbReference>
<feature type="compositionally biased region" description="Acidic residues" evidence="10">
    <location>
        <begin position="382"/>
        <end position="395"/>
    </location>
</feature>
<evidence type="ECO:0000256" key="10">
    <source>
        <dbReference type="SAM" id="MobiDB-lite"/>
    </source>
</evidence>
<feature type="region of interest" description="Disordered" evidence="10">
    <location>
        <begin position="204"/>
        <end position="333"/>
    </location>
</feature>
<evidence type="ECO:0000313" key="14">
    <source>
        <dbReference type="RefSeq" id="XP_047011688.1"/>
    </source>
</evidence>
<dbReference type="Gene3D" id="1.20.900.10">
    <property type="entry name" value="Dbl homology (DH) domain"/>
    <property type="match status" value="1"/>
</dbReference>
<evidence type="ECO:0000256" key="9">
    <source>
        <dbReference type="ARBA" id="ARBA00023212"/>
    </source>
</evidence>
<feature type="domain" description="PH" evidence="11">
    <location>
        <begin position="636"/>
        <end position="735"/>
    </location>
</feature>
<dbReference type="PANTHER" id="PTHR12673">
    <property type="entry name" value="FACIOGENITAL DYSPLASIA PROTEIN"/>
    <property type="match status" value="1"/>
</dbReference>
<dbReference type="InterPro" id="IPR011011">
    <property type="entry name" value="Znf_FYVE_PHD"/>
</dbReference>
<evidence type="ECO:0000256" key="4">
    <source>
        <dbReference type="ARBA" id="ARBA00022658"/>
    </source>
</evidence>
<dbReference type="CTD" id="2245"/>
<dbReference type="Gene3D" id="2.30.29.30">
    <property type="entry name" value="Pleckstrin-homology domain (PH domain)/Phosphotyrosine-binding domain (PTB)"/>
    <property type="match status" value="2"/>
</dbReference>
<dbReference type="InterPro" id="IPR000306">
    <property type="entry name" value="Znf_FYVE"/>
</dbReference>
<keyword evidence="3" id="KW-0597">Phosphoprotein</keyword>
<feature type="compositionally biased region" description="Polar residues" evidence="10">
    <location>
        <begin position="47"/>
        <end position="67"/>
    </location>
</feature>
<evidence type="ECO:0000313" key="13">
    <source>
        <dbReference type="Proteomes" id="UP000221080"/>
    </source>
</evidence>
<dbReference type="Pfam" id="PF00621">
    <property type="entry name" value="RhoGEF"/>
    <property type="match status" value="1"/>
</dbReference>
<evidence type="ECO:0000259" key="12">
    <source>
        <dbReference type="PROSITE" id="PS50010"/>
    </source>
</evidence>
<dbReference type="FunFam" id="2.30.29.30:FF:000102">
    <property type="entry name" value="FYVE, RhoGEF and PH domain-containing protein 4"/>
    <property type="match status" value="1"/>
</dbReference>
<evidence type="ECO:0000256" key="6">
    <source>
        <dbReference type="ARBA" id="ARBA00022737"/>
    </source>
</evidence>
<evidence type="ECO:0000256" key="3">
    <source>
        <dbReference type="ARBA" id="ARBA00022553"/>
    </source>
</evidence>
<gene>
    <name evidence="14" type="primary">fgd1</name>
</gene>
<protein>
    <submittedName>
        <fullName evidence="14">FYVE, RhoGEF and PH domain-containing protein 1 isoform X2</fullName>
    </submittedName>
</protein>
<dbReference type="PROSITE" id="PS50010">
    <property type="entry name" value="DH_2"/>
    <property type="match status" value="1"/>
</dbReference>
<feature type="compositionally biased region" description="Basic and acidic residues" evidence="10">
    <location>
        <begin position="286"/>
        <end position="303"/>
    </location>
</feature>
<keyword evidence="13" id="KW-1185">Reference proteome</keyword>
<dbReference type="CDD" id="cd13236">
    <property type="entry name" value="PH2_FGD1-4"/>
    <property type="match status" value="1"/>
</dbReference>
<evidence type="ECO:0000256" key="8">
    <source>
        <dbReference type="ARBA" id="ARBA00022833"/>
    </source>
</evidence>
<dbReference type="GO" id="GO:0005085">
    <property type="term" value="F:guanyl-nucleotide exchange factor activity"/>
    <property type="evidence" value="ECO:0007669"/>
    <property type="project" value="UniProtKB-KW"/>
</dbReference>
<proteinExistence type="predicted"/>
<dbReference type="SMART" id="SM00064">
    <property type="entry name" value="FYVE"/>
    <property type="match status" value="1"/>
</dbReference>
<dbReference type="GO" id="GO:0046847">
    <property type="term" value="P:filopodium assembly"/>
    <property type="evidence" value="ECO:0007669"/>
    <property type="project" value="TreeGrafter"/>
</dbReference>
<sequence length="943" mass="105253">MQLNRPRSALIGFSPPPPSPPAPPSDPNSTFSSQFKAMRFSYHLSPQPGSRRTGPSASSPRLLTKSLSLEPGPCPGAHEAPQRLCSDPGPLGLQHCNGTSENEPQNAPPLPPKTRPPLPGPKPLVPPKPAHLQQQGGRRPRPPDKPLPPPPSRPLPADPRQSRTGLPRAEGSSSPTCVLSLIERFEREQIIMVPDITGGVMCMPRVPDPQPATDAILPCASLNEPTEPPSVKKELEKGSEEEEEKEEEVKEEGEVQEDLEEDDNELGASCSEKRLSTESGYGASDKLLDAMEIRDLGHSEIPPDRLSLPPQQTDTKLANRDSGIDSISSPSHSEELCFAGDDREVCMSLPRLSSSSSCGCVEGPAGEGVVAAVEEGARDSEGDSDLEEGSGDESENAMAIQPQPKAERQDSVELSVQQRVFNIANELLHTEKAYVSRLHLLDQVFCRRLMEEARARGSFPCEVVMGIFSNICSIYCFHQQFLLPALEKRMEEWDVNPRIGDILQKLAPFLKMYGEYVKNFDTAMELVNTWMERSSQFKAIVHDIQKEEMCGNLTLQHHMLEPVQRIPRYELLLKDYLHRLPEDAEDFKDAQKSLELIATAAEHSNAAIRKMERMRKLLKAYELLGGEEDIVNPTNELIKEGHILKLSAKNGTSQDRYLILFNDRLLYCVPKLRLIGQKFGVRARIDVDGMELKETSSMNVPRTFLVSGKQRSLELQARTEEEKKDWIQAIQATIQRHEQSVETFRMLNCSVREDDCTPPNSPNCTELGKRAPTPIREKEVTLCMKCQEPFNSITKRRHHCKACGHKQASVAAENSVLCSFLHHMEKGSGRGWQKAWFVVPENEPLVLYIYGAPQDVKAQRSIPLIGFEVSLPESCDRLERRYAFKMSQSHLTVYFSADGEELQRRWMEVLSRAGRGEELQVHGPISEALEEEAEEPSPLGEST</sequence>
<dbReference type="RefSeq" id="XP_047011688.1">
    <property type="nucleotide sequence ID" value="XM_047155732.2"/>
</dbReference>
<organism evidence="13 14">
    <name type="scientific">Ictalurus punctatus</name>
    <name type="common">Channel catfish</name>
    <name type="synonym">Silurus punctatus</name>
    <dbReference type="NCBI Taxonomy" id="7998"/>
    <lineage>
        <taxon>Eukaryota</taxon>
        <taxon>Metazoa</taxon>
        <taxon>Chordata</taxon>
        <taxon>Craniata</taxon>
        <taxon>Vertebrata</taxon>
        <taxon>Euteleostomi</taxon>
        <taxon>Actinopterygii</taxon>
        <taxon>Neopterygii</taxon>
        <taxon>Teleostei</taxon>
        <taxon>Ostariophysi</taxon>
        <taxon>Siluriformes</taxon>
        <taxon>Ictaluridae</taxon>
        <taxon>Ictalurus</taxon>
    </lineage>
</organism>
<keyword evidence="2" id="KW-0963">Cytoplasm</keyword>
<evidence type="ECO:0000256" key="2">
    <source>
        <dbReference type="ARBA" id="ARBA00022490"/>
    </source>
</evidence>
<feature type="compositionally biased region" description="Acidic residues" evidence="10">
    <location>
        <begin position="239"/>
        <end position="265"/>
    </location>
</feature>
<dbReference type="InterPro" id="IPR011993">
    <property type="entry name" value="PH-like_dom_sf"/>
</dbReference>
<dbReference type="PROSITE" id="PS50003">
    <property type="entry name" value="PH_DOMAIN"/>
    <property type="match status" value="2"/>
</dbReference>
<dbReference type="SUPFAM" id="SSF48065">
    <property type="entry name" value="DBL homology domain (DH-domain)"/>
    <property type="match status" value="1"/>
</dbReference>
<evidence type="ECO:0000256" key="1">
    <source>
        <dbReference type="ARBA" id="ARBA00004245"/>
    </source>
</evidence>
<reference evidence="14" key="2">
    <citation type="submission" date="2025-08" db="UniProtKB">
        <authorList>
            <consortium name="RefSeq"/>
        </authorList>
    </citation>
    <scope>IDENTIFICATION</scope>
    <source>
        <tissue evidence="14">Blood</tissue>
    </source>
</reference>
<dbReference type="GO" id="GO:0005737">
    <property type="term" value="C:cytoplasm"/>
    <property type="evidence" value="ECO:0007669"/>
    <property type="project" value="TreeGrafter"/>
</dbReference>
<feature type="compositionally biased region" description="Pro residues" evidence="10">
    <location>
        <begin position="106"/>
        <end position="129"/>
    </location>
</feature>
<feature type="region of interest" description="Disordered" evidence="10">
    <location>
        <begin position="376"/>
        <end position="411"/>
    </location>
</feature>
<feature type="domain" description="PH" evidence="11">
    <location>
        <begin position="814"/>
        <end position="915"/>
    </location>
</feature>
<feature type="region of interest" description="Disordered" evidence="10">
    <location>
        <begin position="921"/>
        <end position="943"/>
    </location>
</feature>
<dbReference type="PANTHER" id="PTHR12673:SF79">
    <property type="entry name" value="FYVE, RHOGEF AND PH DOMAIN-CONTAINING PROTEIN 1"/>
    <property type="match status" value="1"/>
</dbReference>
<dbReference type="InterPro" id="IPR000219">
    <property type="entry name" value="DH_dom"/>
</dbReference>
<keyword evidence="6" id="KW-0677">Repeat</keyword>
<dbReference type="Gene3D" id="3.30.40.10">
    <property type="entry name" value="Zinc/RING finger domain, C3HC4 (zinc finger)"/>
    <property type="match status" value="1"/>
</dbReference>
<dbReference type="InterPro" id="IPR035941">
    <property type="entry name" value="FGD1-4_PH2"/>
</dbReference>
<evidence type="ECO:0000256" key="5">
    <source>
        <dbReference type="ARBA" id="ARBA00022723"/>
    </source>
</evidence>
<dbReference type="SUPFAM" id="SSF50729">
    <property type="entry name" value="PH domain-like"/>
    <property type="match status" value="2"/>
</dbReference>
<keyword evidence="9" id="KW-0206">Cytoskeleton</keyword>
<dbReference type="Pfam" id="PF01363">
    <property type="entry name" value="FYVE"/>
    <property type="match status" value="1"/>
</dbReference>
<dbReference type="InterPro" id="IPR035899">
    <property type="entry name" value="DBL_dom_sf"/>
</dbReference>
<dbReference type="SMART" id="SM00233">
    <property type="entry name" value="PH"/>
    <property type="match status" value="2"/>
</dbReference>
<dbReference type="InterPro" id="IPR051092">
    <property type="entry name" value="FYVE_RhoGEF_PH"/>
</dbReference>
<feature type="compositionally biased region" description="Pro residues" evidence="10">
    <location>
        <begin position="14"/>
        <end position="26"/>
    </location>
</feature>
<name>A0A979EV37_ICTPU</name>
<keyword evidence="5" id="KW-0479">Metal-binding</keyword>
<dbReference type="GeneID" id="108266043"/>
<dbReference type="SUPFAM" id="SSF57903">
    <property type="entry name" value="FYVE/PHD zinc finger"/>
    <property type="match status" value="1"/>
</dbReference>
<dbReference type="SMART" id="SM00325">
    <property type="entry name" value="RhoGEF"/>
    <property type="match status" value="1"/>
</dbReference>
<dbReference type="GO" id="GO:0007010">
    <property type="term" value="P:cytoskeleton organization"/>
    <property type="evidence" value="ECO:0007669"/>
    <property type="project" value="TreeGrafter"/>
</dbReference>
<dbReference type="GO" id="GO:0005856">
    <property type="term" value="C:cytoskeleton"/>
    <property type="evidence" value="ECO:0007669"/>
    <property type="project" value="UniProtKB-SubCell"/>
</dbReference>
<dbReference type="InterPro" id="IPR001849">
    <property type="entry name" value="PH_domain"/>
</dbReference>
<evidence type="ECO:0000259" key="11">
    <source>
        <dbReference type="PROSITE" id="PS50003"/>
    </source>
</evidence>
<feature type="region of interest" description="Disordered" evidence="10">
    <location>
        <begin position="1"/>
        <end position="175"/>
    </location>
</feature>
<dbReference type="InterPro" id="IPR013083">
    <property type="entry name" value="Znf_RING/FYVE/PHD"/>
</dbReference>
<keyword evidence="8" id="KW-0862">Zinc</keyword>
<dbReference type="Proteomes" id="UP000221080">
    <property type="component" value="Chromosome 5"/>
</dbReference>
<comment type="subcellular location">
    <subcellularLocation>
        <location evidence="1">Cytoplasm</location>
        <location evidence="1">Cytoskeleton</location>
    </subcellularLocation>
</comment>
<evidence type="ECO:0000256" key="7">
    <source>
        <dbReference type="ARBA" id="ARBA00022771"/>
    </source>
</evidence>
<dbReference type="InterPro" id="IPR035939">
    <property type="entry name" value="FGD1_PH1"/>
</dbReference>
<dbReference type="Pfam" id="PF00169">
    <property type="entry name" value="PH"/>
    <property type="match status" value="2"/>
</dbReference>
<feature type="compositionally biased region" description="Pro residues" evidence="10">
    <location>
        <begin position="145"/>
        <end position="157"/>
    </location>
</feature>
<keyword evidence="7" id="KW-0863">Zinc-finger</keyword>
<dbReference type="AlphaFoldDB" id="A0A979EV37"/>
<dbReference type="CDD" id="cd00160">
    <property type="entry name" value="RhoGEF"/>
    <property type="match status" value="1"/>
</dbReference>
<keyword evidence="4" id="KW-0344">Guanine-nucleotide releasing factor</keyword>
<accession>A0A979EV37</accession>